<keyword evidence="1" id="KW-0732">Signal</keyword>
<proteinExistence type="predicted"/>
<sequence>MMKIVGILVVCFITDVVPAESDYSNYYDEIAQASCTAMNSAGGWMYAVRRDCYGDGYRTCEVICQNPHMKKYDPQVAQRRMICINSLRVYENRPQFAHGTGYGKLGLKTYRYNTCIRKGCGPNYCCCRTF</sequence>
<gene>
    <name evidence="2" type="ORF">OFUS_LOCUS15359</name>
</gene>
<feature type="chain" id="PRO_5035779835" evidence="1">
    <location>
        <begin position="20"/>
        <end position="130"/>
    </location>
</feature>
<comment type="caution">
    <text evidence="2">The sequence shown here is derived from an EMBL/GenBank/DDBJ whole genome shotgun (WGS) entry which is preliminary data.</text>
</comment>
<accession>A0A8S4P764</accession>
<protein>
    <submittedName>
        <fullName evidence="2">Uncharacterized protein</fullName>
    </submittedName>
</protein>
<feature type="signal peptide" evidence="1">
    <location>
        <begin position="1"/>
        <end position="19"/>
    </location>
</feature>
<organism evidence="2 3">
    <name type="scientific">Owenia fusiformis</name>
    <name type="common">Polychaete worm</name>
    <dbReference type="NCBI Taxonomy" id="6347"/>
    <lineage>
        <taxon>Eukaryota</taxon>
        <taxon>Metazoa</taxon>
        <taxon>Spiralia</taxon>
        <taxon>Lophotrochozoa</taxon>
        <taxon>Annelida</taxon>
        <taxon>Polychaeta</taxon>
        <taxon>Sedentaria</taxon>
        <taxon>Canalipalpata</taxon>
        <taxon>Sabellida</taxon>
        <taxon>Oweniida</taxon>
        <taxon>Oweniidae</taxon>
        <taxon>Owenia</taxon>
    </lineage>
</organism>
<evidence type="ECO:0000313" key="2">
    <source>
        <dbReference type="EMBL" id="CAH1790109.1"/>
    </source>
</evidence>
<name>A0A8S4P764_OWEFU</name>
<evidence type="ECO:0000256" key="1">
    <source>
        <dbReference type="SAM" id="SignalP"/>
    </source>
</evidence>
<keyword evidence="3" id="KW-1185">Reference proteome</keyword>
<dbReference type="Proteomes" id="UP000749559">
    <property type="component" value="Unassembled WGS sequence"/>
</dbReference>
<evidence type="ECO:0000313" key="3">
    <source>
        <dbReference type="Proteomes" id="UP000749559"/>
    </source>
</evidence>
<reference evidence="2" key="1">
    <citation type="submission" date="2022-03" db="EMBL/GenBank/DDBJ databases">
        <authorList>
            <person name="Martin C."/>
        </authorList>
    </citation>
    <scope>NUCLEOTIDE SEQUENCE</scope>
</reference>
<dbReference type="AlphaFoldDB" id="A0A8S4P764"/>
<dbReference type="EMBL" id="CAIIXF020000007">
    <property type="protein sequence ID" value="CAH1790109.1"/>
    <property type="molecule type" value="Genomic_DNA"/>
</dbReference>